<feature type="domain" description="Isochorismatase-like" evidence="4">
    <location>
        <begin position="184"/>
        <end position="291"/>
    </location>
</feature>
<feature type="compositionally biased region" description="Polar residues" evidence="3">
    <location>
        <begin position="29"/>
        <end position="52"/>
    </location>
</feature>
<dbReference type="Gene3D" id="3.40.50.850">
    <property type="entry name" value="Isochorismatase-like"/>
    <property type="match status" value="1"/>
</dbReference>
<protein>
    <submittedName>
        <fullName evidence="5">Uu.00g031820.m01.CDS01</fullName>
    </submittedName>
</protein>
<name>A0AAI8V8J7_9PEZI</name>
<comment type="similarity">
    <text evidence="1">Belongs to the isochorismatase family.</text>
</comment>
<dbReference type="InterPro" id="IPR050272">
    <property type="entry name" value="Isochorismatase-like_hydrls"/>
</dbReference>
<sequence length="306" mass="33255">MAPADDLAFGPEGGQWHYKRETKTFDLTRGSSGADTSNNKTNKFTVGTTQGPADTKIELDPAKTALVIVDMQNFFLDPKCMDHPTGVAAVEPLIGTIAKCRELGIEARTLLPLNLIWLSFLSHRLKSGDEIIARRKGKTTAVIWLTWGLTDADLASMPAGVLRGFANSLVARHEDPVHSGLGVDLGAEKGRTLYAGAWNSEVVPRLAASPVTDIEGDVFCAKNRMSGMWTPEQPLYKHLEKTGKTSLLFAGVNTDECVLGTLVDAYNAGWDCVLLDDCCGTTTPNGHEVTVYNLMVSKQRFLFPTR</sequence>
<organism evidence="5 6">
    <name type="scientific">Anthostomella pinea</name>
    <dbReference type="NCBI Taxonomy" id="933095"/>
    <lineage>
        <taxon>Eukaryota</taxon>
        <taxon>Fungi</taxon>
        <taxon>Dikarya</taxon>
        <taxon>Ascomycota</taxon>
        <taxon>Pezizomycotina</taxon>
        <taxon>Sordariomycetes</taxon>
        <taxon>Xylariomycetidae</taxon>
        <taxon>Xylariales</taxon>
        <taxon>Xylariaceae</taxon>
        <taxon>Anthostomella</taxon>
    </lineage>
</organism>
<feature type="region of interest" description="Disordered" evidence="3">
    <location>
        <begin position="27"/>
        <end position="55"/>
    </location>
</feature>
<dbReference type="Pfam" id="PF00857">
    <property type="entry name" value="Isochorismatase"/>
    <property type="match status" value="1"/>
</dbReference>
<dbReference type="GO" id="GO:0016787">
    <property type="term" value="F:hydrolase activity"/>
    <property type="evidence" value="ECO:0007669"/>
    <property type="project" value="UniProtKB-KW"/>
</dbReference>
<evidence type="ECO:0000313" key="5">
    <source>
        <dbReference type="EMBL" id="CAJ2500329.1"/>
    </source>
</evidence>
<proteinExistence type="inferred from homology"/>
<evidence type="ECO:0000256" key="3">
    <source>
        <dbReference type="SAM" id="MobiDB-lite"/>
    </source>
</evidence>
<dbReference type="SUPFAM" id="SSF52499">
    <property type="entry name" value="Isochorismatase-like hydrolases"/>
    <property type="match status" value="1"/>
</dbReference>
<dbReference type="PANTHER" id="PTHR43540:SF9">
    <property type="entry name" value="FAMILY HYDROLASE, PUTATIVE (AFU_ORTHOLOGUE AFUA_2G08700)-RELATED"/>
    <property type="match status" value="1"/>
</dbReference>
<reference evidence="5" key="1">
    <citation type="submission" date="2023-10" db="EMBL/GenBank/DDBJ databases">
        <authorList>
            <person name="Hackl T."/>
        </authorList>
    </citation>
    <scope>NUCLEOTIDE SEQUENCE</scope>
</reference>
<dbReference type="InterPro" id="IPR036380">
    <property type="entry name" value="Isochorismatase-like_sf"/>
</dbReference>
<keyword evidence="2" id="KW-0378">Hydrolase</keyword>
<evidence type="ECO:0000256" key="2">
    <source>
        <dbReference type="ARBA" id="ARBA00022801"/>
    </source>
</evidence>
<gene>
    <name evidence="5" type="ORF">KHLLAP_LOCUS797</name>
</gene>
<dbReference type="InterPro" id="IPR000868">
    <property type="entry name" value="Isochorismatase-like_dom"/>
</dbReference>
<dbReference type="AlphaFoldDB" id="A0AAI8V8J7"/>
<keyword evidence="6" id="KW-1185">Reference proteome</keyword>
<accession>A0AAI8V8J7</accession>
<dbReference type="Proteomes" id="UP001295740">
    <property type="component" value="Unassembled WGS sequence"/>
</dbReference>
<dbReference type="PANTHER" id="PTHR43540">
    <property type="entry name" value="PEROXYUREIDOACRYLATE/UREIDOACRYLATE AMIDOHYDROLASE-RELATED"/>
    <property type="match status" value="1"/>
</dbReference>
<dbReference type="CDD" id="cd00431">
    <property type="entry name" value="cysteine_hydrolases"/>
    <property type="match status" value="1"/>
</dbReference>
<evidence type="ECO:0000256" key="1">
    <source>
        <dbReference type="ARBA" id="ARBA00006336"/>
    </source>
</evidence>
<evidence type="ECO:0000313" key="6">
    <source>
        <dbReference type="Proteomes" id="UP001295740"/>
    </source>
</evidence>
<comment type="caution">
    <text evidence="5">The sequence shown here is derived from an EMBL/GenBank/DDBJ whole genome shotgun (WGS) entry which is preliminary data.</text>
</comment>
<evidence type="ECO:0000259" key="4">
    <source>
        <dbReference type="Pfam" id="PF00857"/>
    </source>
</evidence>
<dbReference type="EMBL" id="CAUWAG010000003">
    <property type="protein sequence ID" value="CAJ2500329.1"/>
    <property type="molecule type" value="Genomic_DNA"/>
</dbReference>